<evidence type="ECO:0000313" key="3">
    <source>
        <dbReference type="EMBL" id="ODV78086.1"/>
    </source>
</evidence>
<organism evidence="3 4">
    <name type="scientific">Suhomyces tanzawaensis NRRL Y-17324</name>
    <dbReference type="NCBI Taxonomy" id="984487"/>
    <lineage>
        <taxon>Eukaryota</taxon>
        <taxon>Fungi</taxon>
        <taxon>Dikarya</taxon>
        <taxon>Ascomycota</taxon>
        <taxon>Saccharomycotina</taxon>
        <taxon>Pichiomycetes</taxon>
        <taxon>Debaryomycetaceae</taxon>
        <taxon>Suhomyces</taxon>
    </lineage>
</organism>
<dbReference type="Proteomes" id="UP000094285">
    <property type="component" value="Unassembled WGS sequence"/>
</dbReference>
<feature type="region of interest" description="Disordered" evidence="1">
    <location>
        <begin position="679"/>
        <end position="707"/>
    </location>
</feature>
<evidence type="ECO:0000313" key="4">
    <source>
        <dbReference type="Proteomes" id="UP000094285"/>
    </source>
</evidence>
<evidence type="ECO:0000256" key="1">
    <source>
        <dbReference type="SAM" id="MobiDB-lite"/>
    </source>
</evidence>
<dbReference type="RefSeq" id="XP_020063208.1">
    <property type="nucleotide sequence ID" value="XM_020211133.1"/>
</dbReference>
<feature type="compositionally biased region" description="Polar residues" evidence="1">
    <location>
        <begin position="309"/>
        <end position="318"/>
    </location>
</feature>
<feature type="compositionally biased region" description="Polar residues" evidence="1">
    <location>
        <begin position="512"/>
        <end position="529"/>
    </location>
</feature>
<feature type="compositionally biased region" description="Low complexity" evidence="1">
    <location>
        <begin position="194"/>
        <end position="212"/>
    </location>
</feature>
<dbReference type="GeneID" id="30985269"/>
<dbReference type="GO" id="GO:0071949">
    <property type="term" value="F:FAD binding"/>
    <property type="evidence" value="ECO:0007669"/>
    <property type="project" value="TreeGrafter"/>
</dbReference>
<dbReference type="AlphaFoldDB" id="A0A1E4SF36"/>
<feature type="region of interest" description="Disordered" evidence="1">
    <location>
        <begin position="737"/>
        <end position="762"/>
    </location>
</feature>
<dbReference type="InterPro" id="IPR009050">
    <property type="entry name" value="Globin-like_sf"/>
</dbReference>
<dbReference type="GO" id="GO:0046210">
    <property type="term" value="P:nitric oxide catabolic process"/>
    <property type="evidence" value="ECO:0007669"/>
    <property type="project" value="TreeGrafter"/>
</dbReference>
<accession>A0A1E4SF36</accession>
<feature type="compositionally biased region" description="Acidic residues" evidence="1">
    <location>
        <begin position="389"/>
        <end position="398"/>
    </location>
</feature>
<gene>
    <name evidence="3" type="ORF">CANTADRAFT_7545</name>
</gene>
<sequence>MTDQLSLRDDELLQIKSSWSTVTSVYQKKKFIPTLYSNLLASNPSLKPTFDNINVLEQHQVIFEDILNFVVSHLGQGQQILDEFLFQFVCENQQFTNESVSYLEPMGSAFIQTFKECMNRQYDSQLESAWIRVYIFVANSLLLNAEDTESDVGSTFSDAKSESVSEDEVHIAPLNIKKQEEDDVPPRAIPVTIPQPQQPAQEQTPEPAQPKQTELDKANTIQFSLNSNEKYRGFRRNNENLAPQKEPISVKIPSSNTFQKVHTPASSNMSASLSSLLAKSSPSSSSASSLASPSAPFDPRKSKRFGRSPVSSSASSINEDCEVPLKSPLRELITADSIQDALQQDPVDQETEEEVEMEEPVVPVKAADEPPSLLRKLQMRQQPRVVEYSSDEEEEQEQQEQPKFDPRRRHRRNKSIISSPESSEIDEQEETTIMKKAQNSVFTEGFEEKELPSVPVPRQYTYEPASFGIRGLAPIVEANDFDEKSSKYESDIEDNASSNYGGDESVDRSSTDEASSGASTLSLHNSDYRSSISSGTEGSPSPVMNKFQMEGTTRTISQSSEVSYMKPLSEQISQTKLRASFTNTHSSSASSLLLSPKNSQSASRVSLGFMRSSFVLKKEMETLGFNEPENVLVKPPTIPAAMSSVQSLPSQRQSYSTTTLTTQSSDEDCFDMLNAFGEGSKTPPQLQHRASSKKLNRHGSVSKEPNCSNAEIAALKYKSMVIDPPRERRSFRKRLSSMFGSKGSSGNASSSRSSTYGQRSTMNNSVSDLASINTVETKGSSFSGFSFLSSSRRRQSMDTRTTMSSTRKGNKYVVKSSAYDVFA</sequence>
<dbReference type="Gene3D" id="1.10.490.10">
    <property type="entry name" value="Globins"/>
    <property type="match status" value="1"/>
</dbReference>
<feature type="domain" description="Globin" evidence="2">
    <location>
        <begin position="6"/>
        <end position="146"/>
    </location>
</feature>
<dbReference type="OrthoDB" id="4025615at2759"/>
<name>A0A1E4SF36_9ASCO</name>
<feature type="region of interest" description="Disordered" evidence="1">
    <location>
        <begin position="278"/>
        <end position="453"/>
    </location>
</feature>
<proteinExistence type="predicted"/>
<feature type="region of interest" description="Disordered" evidence="1">
    <location>
        <begin position="237"/>
        <end position="264"/>
    </location>
</feature>
<dbReference type="GO" id="GO:0071500">
    <property type="term" value="P:cellular response to nitrosative stress"/>
    <property type="evidence" value="ECO:0007669"/>
    <property type="project" value="TreeGrafter"/>
</dbReference>
<feature type="compositionally biased region" description="Low complexity" evidence="1">
    <location>
        <begin position="530"/>
        <end position="542"/>
    </location>
</feature>
<dbReference type="PROSITE" id="PS01033">
    <property type="entry name" value="GLOBIN"/>
    <property type="match status" value="1"/>
</dbReference>
<feature type="compositionally biased region" description="Low complexity" evidence="1">
    <location>
        <begin position="740"/>
        <end position="754"/>
    </location>
</feature>
<dbReference type="InterPro" id="IPR044399">
    <property type="entry name" value="Mb-like_M"/>
</dbReference>
<keyword evidence="4" id="KW-1185">Reference proteome</keyword>
<dbReference type="CDD" id="cd01040">
    <property type="entry name" value="Mb-like"/>
    <property type="match status" value="1"/>
</dbReference>
<feature type="compositionally biased region" description="Basic and acidic residues" evidence="1">
    <location>
        <begin position="159"/>
        <end position="170"/>
    </location>
</feature>
<evidence type="ECO:0000259" key="2">
    <source>
        <dbReference type="PROSITE" id="PS01033"/>
    </source>
</evidence>
<feature type="compositionally biased region" description="Acidic residues" evidence="1">
    <location>
        <begin position="347"/>
        <end position="359"/>
    </location>
</feature>
<dbReference type="PANTHER" id="PTHR43396:SF6">
    <property type="entry name" value="ABL201WP"/>
    <property type="match status" value="1"/>
</dbReference>
<feature type="region of interest" description="Disordered" evidence="1">
    <location>
        <begin position="483"/>
        <end position="546"/>
    </location>
</feature>
<dbReference type="EMBL" id="KV453914">
    <property type="protein sequence ID" value="ODV78086.1"/>
    <property type="molecule type" value="Genomic_DNA"/>
</dbReference>
<protein>
    <recommendedName>
        <fullName evidence="2">Globin domain-containing protein</fullName>
    </recommendedName>
</protein>
<dbReference type="GO" id="GO:0008941">
    <property type="term" value="F:nitric oxide dioxygenase NAD(P)H activity"/>
    <property type="evidence" value="ECO:0007669"/>
    <property type="project" value="TreeGrafter"/>
</dbReference>
<dbReference type="InterPro" id="IPR000971">
    <property type="entry name" value="Globin"/>
</dbReference>
<feature type="region of interest" description="Disordered" evidence="1">
    <location>
        <begin position="154"/>
        <end position="217"/>
    </location>
</feature>
<dbReference type="GO" id="GO:0020037">
    <property type="term" value="F:heme binding"/>
    <property type="evidence" value="ECO:0007669"/>
    <property type="project" value="InterPro"/>
</dbReference>
<dbReference type="PANTHER" id="PTHR43396">
    <property type="entry name" value="FLAVOHEMOPROTEIN"/>
    <property type="match status" value="1"/>
</dbReference>
<dbReference type="InterPro" id="IPR012292">
    <property type="entry name" value="Globin/Proto"/>
</dbReference>
<feature type="compositionally biased region" description="Low complexity" evidence="1">
    <location>
        <begin position="278"/>
        <end position="295"/>
    </location>
</feature>
<reference evidence="4" key="1">
    <citation type="submission" date="2016-05" db="EMBL/GenBank/DDBJ databases">
        <title>Comparative genomics of biotechnologically important yeasts.</title>
        <authorList>
            <consortium name="DOE Joint Genome Institute"/>
            <person name="Riley R."/>
            <person name="Haridas S."/>
            <person name="Wolfe K.H."/>
            <person name="Lopes M.R."/>
            <person name="Hittinger C.T."/>
            <person name="Goker M."/>
            <person name="Salamov A."/>
            <person name="Wisecaver J."/>
            <person name="Long T.M."/>
            <person name="Aerts A.L."/>
            <person name="Barry K."/>
            <person name="Choi C."/>
            <person name="Clum A."/>
            <person name="Coughlan A.Y."/>
            <person name="Deshpande S."/>
            <person name="Douglass A.P."/>
            <person name="Hanson S.J."/>
            <person name="Klenk H.-P."/>
            <person name="Labutti K."/>
            <person name="Lapidus A."/>
            <person name="Lindquist E."/>
            <person name="Lipzen A."/>
            <person name="Meier-Kolthoff J.P."/>
            <person name="Ohm R.A."/>
            <person name="Otillar R.P."/>
            <person name="Pangilinan J."/>
            <person name="Peng Y."/>
            <person name="Rokas A."/>
            <person name="Rosa C.A."/>
            <person name="Scheuner C."/>
            <person name="Sibirny A.A."/>
            <person name="Slot J.C."/>
            <person name="Stielow J.B."/>
            <person name="Sun H."/>
            <person name="Kurtzman C.P."/>
            <person name="Blackwell M."/>
            <person name="Grigoriev I.V."/>
            <person name="Jeffries T.W."/>
        </authorList>
    </citation>
    <scope>NUCLEOTIDE SEQUENCE [LARGE SCALE GENOMIC DNA]</scope>
    <source>
        <strain evidence="4">NRRL Y-17324</strain>
    </source>
</reference>
<dbReference type="SUPFAM" id="SSF46458">
    <property type="entry name" value="Globin-like"/>
    <property type="match status" value="1"/>
</dbReference>
<dbReference type="GO" id="GO:0019825">
    <property type="term" value="F:oxygen binding"/>
    <property type="evidence" value="ECO:0007669"/>
    <property type="project" value="InterPro"/>
</dbReference>
<dbReference type="STRING" id="984487.A0A1E4SF36"/>